<sequence length="60" mass="6642">MLLARLSRFVRASAVLSTSWLFEACLSGLIAILFAAMEEGAMETPMEVQLLAEKWKLLLA</sequence>
<keyword evidence="1" id="KW-0812">Transmembrane</keyword>
<protein>
    <submittedName>
        <fullName evidence="2">Uncharacterized protein</fullName>
    </submittedName>
</protein>
<reference evidence="2 3" key="1">
    <citation type="journal article" date="2019" name="Nat. Plants">
        <title>Genome sequencing of Musa balbisiana reveals subgenome evolution and function divergence in polyploid bananas.</title>
        <authorList>
            <person name="Yao X."/>
        </authorList>
    </citation>
    <scope>NUCLEOTIDE SEQUENCE [LARGE SCALE GENOMIC DNA]</scope>
    <source>
        <strain evidence="3">cv. DH-PKW</strain>
        <tissue evidence="2">Leaves</tissue>
    </source>
</reference>
<evidence type="ECO:0000313" key="2">
    <source>
        <dbReference type="EMBL" id="THU46301.1"/>
    </source>
</evidence>
<proteinExistence type="predicted"/>
<evidence type="ECO:0000313" key="3">
    <source>
        <dbReference type="Proteomes" id="UP000317650"/>
    </source>
</evidence>
<dbReference type="AlphaFoldDB" id="A0A4S8IDV3"/>
<dbReference type="EMBL" id="PYDT01000010">
    <property type="protein sequence ID" value="THU46301.1"/>
    <property type="molecule type" value="Genomic_DNA"/>
</dbReference>
<keyword evidence="1" id="KW-0472">Membrane</keyword>
<keyword evidence="3" id="KW-1185">Reference proteome</keyword>
<feature type="transmembrane region" description="Helical" evidence="1">
    <location>
        <begin position="12"/>
        <end position="37"/>
    </location>
</feature>
<dbReference type="Proteomes" id="UP000317650">
    <property type="component" value="Chromosome 9"/>
</dbReference>
<comment type="caution">
    <text evidence="2">The sequence shown here is derived from an EMBL/GenBank/DDBJ whole genome shotgun (WGS) entry which is preliminary data.</text>
</comment>
<organism evidence="2 3">
    <name type="scientific">Musa balbisiana</name>
    <name type="common">Banana</name>
    <dbReference type="NCBI Taxonomy" id="52838"/>
    <lineage>
        <taxon>Eukaryota</taxon>
        <taxon>Viridiplantae</taxon>
        <taxon>Streptophyta</taxon>
        <taxon>Embryophyta</taxon>
        <taxon>Tracheophyta</taxon>
        <taxon>Spermatophyta</taxon>
        <taxon>Magnoliopsida</taxon>
        <taxon>Liliopsida</taxon>
        <taxon>Zingiberales</taxon>
        <taxon>Musaceae</taxon>
        <taxon>Musa</taxon>
    </lineage>
</organism>
<name>A0A4S8IDV3_MUSBA</name>
<keyword evidence="1" id="KW-1133">Transmembrane helix</keyword>
<evidence type="ECO:0000256" key="1">
    <source>
        <dbReference type="SAM" id="Phobius"/>
    </source>
</evidence>
<gene>
    <name evidence="2" type="ORF">C4D60_Mb09t03480</name>
</gene>
<accession>A0A4S8IDV3</accession>